<dbReference type="HAMAP" id="MF_01965">
    <property type="entry name" value="NADHX_dehydratase"/>
    <property type="match status" value="1"/>
</dbReference>
<evidence type="ECO:0000259" key="21">
    <source>
        <dbReference type="PROSITE" id="PS51385"/>
    </source>
</evidence>
<dbReference type="PIRSF" id="PIRSF017184">
    <property type="entry name" value="Nnr"/>
    <property type="match status" value="1"/>
</dbReference>
<evidence type="ECO:0000256" key="11">
    <source>
        <dbReference type="ARBA" id="ARBA00023235"/>
    </source>
</evidence>
<evidence type="ECO:0000256" key="17">
    <source>
        <dbReference type="HAMAP-Rule" id="MF_01965"/>
    </source>
</evidence>
<dbReference type="InterPro" id="IPR029056">
    <property type="entry name" value="Ribokinase-like"/>
</dbReference>
<name>A0A397PPB0_9HYPH</name>
<dbReference type="Pfam" id="PF03853">
    <property type="entry name" value="YjeF_N"/>
    <property type="match status" value="1"/>
</dbReference>
<keyword evidence="10 17" id="KW-0520">NAD</keyword>
<dbReference type="Gene3D" id="3.40.50.10260">
    <property type="entry name" value="YjeF N-terminal domain"/>
    <property type="match status" value="1"/>
</dbReference>
<keyword evidence="22" id="KW-0808">Transferase</keyword>
<dbReference type="GO" id="GO:0046872">
    <property type="term" value="F:metal ion binding"/>
    <property type="evidence" value="ECO:0007669"/>
    <property type="project" value="UniProtKB-UniRule"/>
</dbReference>
<keyword evidence="11 18" id="KW-0413">Isomerase</keyword>
<keyword evidence="13" id="KW-0511">Multifunctional enzyme</keyword>
<dbReference type="PANTHER" id="PTHR12592:SF0">
    <property type="entry name" value="ATP-DEPENDENT (S)-NAD(P)H-HYDRATE DEHYDRATASE"/>
    <property type="match status" value="1"/>
</dbReference>
<comment type="function">
    <text evidence="14 19">Bifunctional enzyme that catalyzes the epimerization of the S- and R-forms of NAD(P)HX and the dehydration of the S-form of NAD(P)HX at the expense of ADP, which is converted to AMP. This allows the repair of both epimers of NAD(P)HX, a damaged form of NAD(P)H that is a result of enzymatic or heat-dependent hydration.</text>
</comment>
<dbReference type="EC" id="4.2.1.136" evidence="19"/>
<comment type="similarity">
    <text evidence="18">Belongs to the NnrE/AIBP family.</text>
</comment>
<dbReference type="PROSITE" id="PS51385">
    <property type="entry name" value="YJEF_N"/>
    <property type="match status" value="1"/>
</dbReference>
<comment type="caution">
    <text evidence="18">Lacks conserved residue(s) required for the propagation of feature annotation.</text>
</comment>
<keyword evidence="12 17" id="KW-0456">Lyase</keyword>
<evidence type="ECO:0000256" key="14">
    <source>
        <dbReference type="ARBA" id="ARBA00025153"/>
    </source>
</evidence>
<comment type="similarity">
    <text evidence="4 19">In the C-terminal section; belongs to the NnrD/CARKD family.</text>
</comment>
<organism evidence="22 23">
    <name type="scientific">Dichotomicrobium thermohalophilum</name>
    <dbReference type="NCBI Taxonomy" id="933063"/>
    <lineage>
        <taxon>Bacteria</taxon>
        <taxon>Pseudomonadati</taxon>
        <taxon>Pseudomonadota</taxon>
        <taxon>Alphaproteobacteria</taxon>
        <taxon>Hyphomicrobiales</taxon>
        <taxon>Hyphomicrobiaceae</taxon>
        <taxon>Dichotomicrobium</taxon>
    </lineage>
</organism>
<dbReference type="PANTHER" id="PTHR12592">
    <property type="entry name" value="ATP-DEPENDENT (S)-NAD(P)H-HYDRATE DEHYDRATASE FAMILY MEMBER"/>
    <property type="match status" value="1"/>
</dbReference>
<evidence type="ECO:0000256" key="3">
    <source>
        <dbReference type="ARBA" id="ARBA00006001"/>
    </source>
</evidence>
<feature type="binding site" evidence="18">
    <location>
        <begin position="122"/>
        <end position="128"/>
    </location>
    <ligand>
        <name>(6S)-NADPHX</name>
        <dbReference type="ChEBI" id="CHEBI:64076"/>
    </ligand>
</feature>
<comment type="similarity">
    <text evidence="17">Belongs to the NnrD/CARKD family.</text>
</comment>
<feature type="binding site" evidence="17">
    <location>
        <position position="316"/>
    </location>
    <ligand>
        <name>(6S)-NADPHX</name>
        <dbReference type="ChEBI" id="CHEBI:64076"/>
    </ligand>
</feature>
<evidence type="ECO:0000256" key="12">
    <source>
        <dbReference type="ARBA" id="ARBA00023239"/>
    </source>
</evidence>
<keyword evidence="9 18" id="KW-0630">Potassium</keyword>
<dbReference type="Gene3D" id="3.40.1190.20">
    <property type="match status" value="1"/>
</dbReference>
<evidence type="ECO:0000256" key="5">
    <source>
        <dbReference type="ARBA" id="ARBA00022723"/>
    </source>
</evidence>
<feature type="domain" description="YjeF C-terminal" evidence="20">
    <location>
        <begin position="218"/>
        <end position="489"/>
    </location>
</feature>
<keyword evidence="22" id="KW-0418">Kinase</keyword>
<protein>
    <recommendedName>
        <fullName evidence="19">Bifunctional NAD(P)H-hydrate repair enzyme</fullName>
    </recommendedName>
    <alternativeName>
        <fullName evidence="19">Nicotinamide nucleotide repair protein</fullName>
    </alternativeName>
    <domain>
        <recommendedName>
            <fullName evidence="19">ADP-dependent (S)-NAD(P)H-hydrate dehydratase</fullName>
            <ecNumber evidence="19">4.2.1.136</ecNumber>
        </recommendedName>
        <alternativeName>
            <fullName evidence="19">ADP-dependent NAD(P)HX dehydratase</fullName>
        </alternativeName>
    </domain>
    <domain>
        <recommendedName>
            <fullName evidence="19">NAD(P)H-hydrate epimerase</fullName>
            <ecNumber evidence="19">5.1.99.6</ecNumber>
        </recommendedName>
    </domain>
</protein>
<keyword evidence="7 17" id="KW-0067">ATP-binding</keyword>
<dbReference type="Proteomes" id="UP000266273">
    <property type="component" value="Unassembled WGS sequence"/>
</dbReference>
<evidence type="ECO:0000256" key="1">
    <source>
        <dbReference type="ARBA" id="ARBA00000013"/>
    </source>
</evidence>
<comment type="subunit">
    <text evidence="17">Homotetramer.</text>
</comment>
<comment type="similarity">
    <text evidence="3 19">In the N-terminal section; belongs to the NnrE/AIBP family.</text>
</comment>
<keyword evidence="6 17" id="KW-0547">Nucleotide-binding</keyword>
<feature type="binding site" evidence="18">
    <location>
        <position position="118"/>
    </location>
    <ligand>
        <name>K(+)</name>
        <dbReference type="ChEBI" id="CHEBI:29103"/>
    </ligand>
</feature>
<dbReference type="PROSITE" id="PS51383">
    <property type="entry name" value="YJEF_C_3"/>
    <property type="match status" value="1"/>
</dbReference>
<feature type="binding site" evidence="17">
    <location>
        <begin position="405"/>
        <end position="409"/>
    </location>
    <ligand>
        <name>AMP</name>
        <dbReference type="ChEBI" id="CHEBI:456215"/>
    </ligand>
</feature>
<dbReference type="EC" id="5.1.99.6" evidence="19"/>
<dbReference type="NCBIfam" id="TIGR00197">
    <property type="entry name" value="yjeF_nterm"/>
    <property type="match status" value="1"/>
</dbReference>
<dbReference type="SUPFAM" id="SSF64153">
    <property type="entry name" value="YjeF N-terminal domain-like"/>
    <property type="match status" value="1"/>
</dbReference>
<feature type="binding site" evidence="17">
    <location>
        <position position="370"/>
    </location>
    <ligand>
        <name>(6S)-NADPHX</name>
        <dbReference type="ChEBI" id="CHEBI:64076"/>
    </ligand>
</feature>
<dbReference type="HAMAP" id="MF_01966">
    <property type="entry name" value="NADHX_epimerase"/>
    <property type="match status" value="1"/>
</dbReference>
<feature type="binding site" evidence="18">
    <location>
        <position position="151"/>
    </location>
    <ligand>
        <name>(6S)-NADPHX</name>
        <dbReference type="ChEBI" id="CHEBI:64076"/>
    </ligand>
</feature>
<dbReference type="Pfam" id="PF01256">
    <property type="entry name" value="Carb_kinase"/>
    <property type="match status" value="1"/>
</dbReference>
<dbReference type="GO" id="GO:0016301">
    <property type="term" value="F:kinase activity"/>
    <property type="evidence" value="ECO:0007669"/>
    <property type="project" value="UniProtKB-KW"/>
</dbReference>
<comment type="cofactor">
    <cofactor evidence="18 19">
        <name>K(+)</name>
        <dbReference type="ChEBI" id="CHEBI:29103"/>
    </cofactor>
    <text evidence="18 19">Binds 1 potassium ion per subunit.</text>
</comment>
<feature type="binding site" evidence="17">
    <location>
        <position position="253"/>
    </location>
    <ligand>
        <name>(6S)-NADPHX</name>
        <dbReference type="ChEBI" id="CHEBI:64076"/>
    </ligand>
</feature>
<sequence length="500" mass="53326">MLELLTTEEMIRAEKLAMENGTSSLILMENAGNGVAEDVVKRFPRGSKVVVLCGPGRNGGDGFVAARRLRERGYHIRLALLGDKHKLPAESQEMAKRWDETIEPMTPDCLDGAQLIVDAIFGSGLKDDVRDVPAQMIEDATRRNLPVVAVDMPTGVDATSGQIRGTAFKATSTVSFYRRKTGQVLFPGRTYCGDVTTVDIGIPASVMKEVGPRAFSDQPELWLKYYPRLKLTGHKYDRGHAVVVSGDMERTGAARLGARAALRMGAGLVSLASSKSAFYINAAQLTTVMVDAYDGPEGLADLLNDQRITAVMIGPGAGVTEETQQNVGAVLNSTSAVVIDADGLTSFEDDPTVLFEQINYREPPVILTPHEGEFARVFPELTEEPSKLERARAAAELSGAVIVLKGPDTVIAAPNGVAGLVENAPPWLATAGTGDVLAGIITGLLAQGMDALDAAMAGVWIHGETAKEIGPGMIAEDMSEALPQIIRRLDERADLFSGTN</sequence>
<evidence type="ECO:0000256" key="9">
    <source>
        <dbReference type="ARBA" id="ARBA00022958"/>
    </source>
</evidence>
<dbReference type="EMBL" id="QXDF01000002">
    <property type="protein sequence ID" value="RIA47571.1"/>
    <property type="molecule type" value="Genomic_DNA"/>
</dbReference>
<comment type="catalytic activity">
    <reaction evidence="1 18 19">
        <text>(6R)-NADHX = (6S)-NADHX</text>
        <dbReference type="Rhea" id="RHEA:32215"/>
        <dbReference type="ChEBI" id="CHEBI:64074"/>
        <dbReference type="ChEBI" id="CHEBI:64075"/>
        <dbReference type="EC" id="5.1.99.6"/>
    </reaction>
</comment>
<dbReference type="NCBIfam" id="TIGR00196">
    <property type="entry name" value="yjeF_cterm"/>
    <property type="match status" value="1"/>
</dbReference>
<evidence type="ECO:0000256" key="13">
    <source>
        <dbReference type="ARBA" id="ARBA00023268"/>
    </source>
</evidence>
<evidence type="ECO:0000256" key="2">
    <source>
        <dbReference type="ARBA" id="ARBA00000909"/>
    </source>
</evidence>
<dbReference type="GO" id="GO:0110051">
    <property type="term" value="P:metabolite repair"/>
    <property type="evidence" value="ECO:0007669"/>
    <property type="project" value="TreeGrafter"/>
</dbReference>
<comment type="caution">
    <text evidence="22">The sequence shown here is derived from an EMBL/GenBank/DDBJ whole genome shotgun (WGS) entry which is preliminary data.</text>
</comment>
<feature type="binding site" evidence="17">
    <location>
        <position position="435"/>
    </location>
    <ligand>
        <name>(6S)-NADPHX</name>
        <dbReference type="ChEBI" id="CHEBI:64076"/>
    </ligand>
</feature>
<accession>A0A397PPB0</accession>
<evidence type="ECO:0000256" key="8">
    <source>
        <dbReference type="ARBA" id="ARBA00022857"/>
    </source>
</evidence>
<keyword evidence="23" id="KW-1185">Reference proteome</keyword>
<comment type="function">
    <text evidence="17">Catalyzes the dehydration of the S-form of NAD(P)HX at the expense of ADP, which is converted to AMP. Together with NAD(P)HX epimerase, which catalyzes the epimerization of the S- and R-forms, the enzyme allows the repair of both epimers of NAD(P)HX, a damaged form of NAD(P)H that is a result of enzymatic or heat-dependent hydration.</text>
</comment>
<comment type="catalytic activity">
    <reaction evidence="15 17 19">
        <text>(6S)-NADHX + ADP = AMP + phosphate + NADH + H(+)</text>
        <dbReference type="Rhea" id="RHEA:32223"/>
        <dbReference type="ChEBI" id="CHEBI:15378"/>
        <dbReference type="ChEBI" id="CHEBI:43474"/>
        <dbReference type="ChEBI" id="CHEBI:57945"/>
        <dbReference type="ChEBI" id="CHEBI:64074"/>
        <dbReference type="ChEBI" id="CHEBI:456215"/>
        <dbReference type="ChEBI" id="CHEBI:456216"/>
        <dbReference type="EC" id="4.2.1.136"/>
    </reaction>
</comment>
<evidence type="ECO:0000259" key="20">
    <source>
        <dbReference type="PROSITE" id="PS51383"/>
    </source>
</evidence>
<dbReference type="SUPFAM" id="SSF53613">
    <property type="entry name" value="Ribokinase-like"/>
    <property type="match status" value="1"/>
</dbReference>
<feature type="domain" description="YjeF N-terminal" evidence="21">
    <location>
        <begin position="10"/>
        <end position="208"/>
    </location>
</feature>
<dbReference type="GO" id="GO:0046496">
    <property type="term" value="P:nicotinamide nucleotide metabolic process"/>
    <property type="evidence" value="ECO:0007669"/>
    <property type="project" value="UniProtKB-UniRule"/>
</dbReference>
<evidence type="ECO:0000313" key="22">
    <source>
        <dbReference type="EMBL" id="RIA47571.1"/>
    </source>
</evidence>
<dbReference type="InterPro" id="IPR017953">
    <property type="entry name" value="Carbohydrate_kinase_pred_CS"/>
</dbReference>
<feature type="binding site" evidence="18">
    <location>
        <position position="154"/>
    </location>
    <ligand>
        <name>K(+)</name>
        <dbReference type="ChEBI" id="CHEBI:29103"/>
    </ligand>
</feature>
<feature type="binding site" evidence="18">
    <location>
        <begin position="57"/>
        <end position="61"/>
    </location>
    <ligand>
        <name>(6S)-NADPHX</name>
        <dbReference type="ChEBI" id="CHEBI:64076"/>
    </ligand>
</feature>
<keyword evidence="5 18" id="KW-0479">Metal-binding</keyword>
<dbReference type="InterPro" id="IPR004443">
    <property type="entry name" value="YjeF_N_dom"/>
</dbReference>
<dbReference type="InterPro" id="IPR030677">
    <property type="entry name" value="Nnr"/>
</dbReference>
<comment type="catalytic activity">
    <reaction evidence="16 17 19">
        <text>(6S)-NADPHX + ADP = AMP + phosphate + NADPH + H(+)</text>
        <dbReference type="Rhea" id="RHEA:32235"/>
        <dbReference type="ChEBI" id="CHEBI:15378"/>
        <dbReference type="ChEBI" id="CHEBI:43474"/>
        <dbReference type="ChEBI" id="CHEBI:57783"/>
        <dbReference type="ChEBI" id="CHEBI:64076"/>
        <dbReference type="ChEBI" id="CHEBI:456215"/>
        <dbReference type="ChEBI" id="CHEBI:456216"/>
        <dbReference type="EC" id="4.2.1.136"/>
    </reaction>
</comment>
<reference evidence="22 23" key="1">
    <citation type="submission" date="2018-08" db="EMBL/GenBank/DDBJ databases">
        <title>Genomic Encyclopedia of Archaeal and Bacterial Type Strains, Phase II (KMG-II): from individual species to whole genera.</title>
        <authorList>
            <person name="Goeker M."/>
        </authorList>
    </citation>
    <scope>NUCLEOTIDE SEQUENCE [LARGE SCALE GENOMIC DNA]</scope>
    <source>
        <strain evidence="22 23">DSM 5002</strain>
    </source>
</reference>
<evidence type="ECO:0000256" key="18">
    <source>
        <dbReference type="HAMAP-Rule" id="MF_01966"/>
    </source>
</evidence>
<gene>
    <name evidence="17" type="primary">nnrD</name>
    <name evidence="18" type="synonym">nnrE</name>
    <name evidence="22" type="ORF">BXY53_2126</name>
</gene>
<evidence type="ECO:0000256" key="6">
    <source>
        <dbReference type="ARBA" id="ARBA00022741"/>
    </source>
</evidence>
<comment type="catalytic activity">
    <reaction evidence="2 18 19">
        <text>(6R)-NADPHX = (6S)-NADPHX</text>
        <dbReference type="Rhea" id="RHEA:32227"/>
        <dbReference type="ChEBI" id="CHEBI:64076"/>
        <dbReference type="ChEBI" id="CHEBI:64077"/>
        <dbReference type="EC" id="5.1.99.6"/>
    </reaction>
</comment>
<dbReference type="InterPro" id="IPR036652">
    <property type="entry name" value="YjeF_N_dom_sf"/>
</dbReference>
<dbReference type="GO" id="GO:0052855">
    <property type="term" value="F:ADP-dependent NAD(P)H-hydrate dehydratase activity"/>
    <property type="evidence" value="ECO:0007669"/>
    <property type="project" value="UniProtKB-UniRule"/>
</dbReference>
<comment type="cofactor">
    <cofactor evidence="17">
        <name>Mg(2+)</name>
        <dbReference type="ChEBI" id="CHEBI:18420"/>
    </cofactor>
</comment>
<feature type="binding site" evidence="17">
    <location>
        <position position="434"/>
    </location>
    <ligand>
        <name>AMP</name>
        <dbReference type="ChEBI" id="CHEBI:456215"/>
    </ligand>
</feature>
<evidence type="ECO:0000256" key="10">
    <source>
        <dbReference type="ARBA" id="ARBA00023027"/>
    </source>
</evidence>
<feature type="binding site" evidence="18">
    <location>
        <position position="58"/>
    </location>
    <ligand>
        <name>K(+)</name>
        <dbReference type="ChEBI" id="CHEBI:29103"/>
    </ligand>
</feature>
<comment type="function">
    <text evidence="18">Catalyzes the epimerization of the S- and R-forms of NAD(P)HX, a damaged form of NAD(P)H that is a result of enzymatic or heat-dependent hydration. This is a prerequisite for the S-specific NAD(P)H-hydrate dehydratase to allow the repair of both epimers of NAD(P)HX.</text>
</comment>
<dbReference type="GO" id="GO:0052856">
    <property type="term" value="F:NAD(P)HX epimerase activity"/>
    <property type="evidence" value="ECO:0007669"/>
    <property type="project" value="UniProtKB-UniRule"/>
</dbReference>
<evidence type="ECO:0000256" key="16">
    <source>
        <dbReference type="ARBA" id="ARBA00049209"/>
    </source>
</evidence>
<dbReference type="InterPro" id="IPR000631">
    <property type="entry name" value="CARKD"/>
</dbReference>
<dbReference type="GO" id="GO:0005524">
    <property type="term" value="F:ATP binding"/>
    <property type="evidence" value="ECO:0007669"/>
    <property type="project" value="UniProtKB-UniRule"/>
</dbReference>
<evidence type="ECO:0000256" key="15">
    <source>
        <dbReference type="ARBA" id="ARBA00048238"/>
    </source>
</evidence>
<proteinExistence type="inferred from homology"/>
<dbReference type="CDD" id="cd01171">
    <property type="entry name" value="YXKO-related"/>
    <property type="match status" value="1"/>
</dbReference>
<dbReference type="AlphaFoldDB" id="A0A397PPB0"/>
<keyword evidence="8 17" id="KW-0521">NADP</keyword>
<evidence type="ECO:0000313" key="23">
    <source>
        <dbReference type="Proteomes" id="UP000266273"/>
    </source>
</evidence>
<dbReference type="RefSeq" id="WP_245410442.1">
    <property type="nucleotide sequence ID" value="NZ_QXDF01000002.1"/>
</dbReference>
<evidence type="ECO:0000256" key="19">
    <source>
        <dbReference type="PIRNR" id="PIRNR017184"/>
    </source>
</evidence>
<dbReference type="PROSITE" id="PS01050">
    <property type="entry name" value="YJEF_C_2"/>
    <property type="match status" value="1"/>
</dbReference>
<evidence type="ECO:0000256" key="7">
    <source>
        <dbReference type="ARBA" id="ARBA00022840"/>
    </source>
</evidence>
<evidence type="ECO:0000256" key="4">
    <source>
        <dbReference type="ARBA" id="ARBA00009524"/>
    </source>
</evidence>